<dbReference type="SUPFAM" id="SSF51294">
    <property type="entry name" value="Hedgehog/intein (Hint) domain"/>
    <property type="match status" value="1"/>
</dbReference>
<dbReference type="Pfam" id="PF07591">
    <property type="entry name" value="PT-HINT"/>
    <property type="match status" value="1"/>
</dbReference>
<sequence>MNGSWIEAKDLTKGMLLTTLDETTSSVESINFLDEKVKVYNFEVEDNHNYPDGTNSYWQNSSSDSESGGKPGAGGGIGSFVYVGGTAGLYAGYGIGSTLDFNGNFNSYYGTVTNGVLNYVYWTNGMPASGNSIQGLVANKGSLNLNSFMNKDQGNPRSEYSTIRKGWNFIADNIISKPVEGVEFFAYFFYGLSQVPKEMYKQGRMENIHVKMDMTLWGFKNGSFGRTMKYIDGETVMSEQEKFEKIAIPGIEALSFGVGAKLNLVKQPILNFGAKLGIKIVTKKTIYNTAEF</sequence>
<protein>
    <submittedName>
        <fullName evidence="2">Polymorphic toxin-type HINT domain-containing protein</fullName>
    </submittedName>
</protein>
<name>A0ABT8U7A2_9FLAO</name>
<feature type="compositionally biased region" description="Polar residues" evidence="1">
    <location>
        <begin position="52"/>
        <end position="66"/>
    </location>
</feature>
<accession>A0ABT8U7A2</accession>
<dbReference type="InterPro" id="IPR036844">
    <property type="entry name" value="Hint_dom_sf"/>
</dbReference>
<proteinExistence type="predicted"/>
<evidence type="ECO:0000313" key="2">
    <source>
        <dbReference type="EMBL" id="MDO3426020.1"/>
    </source>
</evidence>
<reference evidence="2" key="1">
    <citation type="submission" date="2023-07" db="EMBL/GenBank/DDBJ databases">
        <title>AMR profile of multidrug- resistance Chryseobacterium gambrini related strain.</title>
        <authorList>
            <person name="Kirdat K."/>
            <person name="Bhatt A."/>
            <person name="Kuyare S."/>
            <person name="Yadav A."/>
        </authorList>
    </citation>
    <scope>NUCLEOTIDE SEQUENCE</scope>
    <source>
        <strain evidence="2">APV-1</strain>
    </source>
</reference>
<gene>
    <name evidence="2" type="ORF">QWT87_14055</name>
</gene>
<feature type="region of interest" description="Disordered" evidence="1">
    <location>
        <begin position="51"/>
        <end position="71"/>
    </location>
</feature>
<keyword evidence="3" id="KW-1185">Reference proteome</keyword>
<dbReference type="EMBL" id="JAULSJ010000022">
    <property type="protein sequence ID" value="MDO3426020.1"/>
    <property type="molecule type" value="Genomic_DNA"/>
</dbReference>
<comment type="caution">
    <text evidence="2">The sequence shown here is derived from an EMBL/GenBank/DDBJ whole genome shotgun (WGS) entry which is preliminary data.</text>
</comment>
<dbReference type="Proteomes" id="UP001168128">
    <property type="component" value="Unassembled WGS sequence"/>
</dbReference>
<dbReference type="Gene3D" id="2.170.16.10">
    <property type="entry name" value="Hedgehog/Intein (Hint) domain"/>
    <property type="match status" value="1"/>
</dbReference>
<evidence type="ECO:0000256" key="1">
    <source>
        <dbReference type="SAM" id="MobiDB-lite"/>
    </source>
</evidence>
<evidence type="ECO:0000313" key="3">
    <source>
        <dbReference type="Proteomes" id="UP001168128"/>
    </source>
</evidence>
<organism evidence="2 3">
    <name type="scientific">Chryseobacterium urinae</name>
    <dbReference type="NCBI Taxonomy" id="3058400"/>
    <lineage>
        <taxon>Bacteria</taxon>
        <taxon>Pseudomonadati</taxon>
        <taxon>Bacteroidota</taxon>
        <taxon>Flavobacteriia</taxon>
        <taxon>Flavobacteriales</taxon>
        <taxon>Weeksellaceae</taxon>
        <taxon>Chryseobacterium group</taxon>
        <taxon>Chryseobacterium</taxon>
    </lineage>
</organism>